<comment type="caution">
    <text evidence="2">The sequence shown here is derived from an EMBL/GenBank/DDBJ whole genome shotgun (WGS) entry which is preliminary data.</text>
</comment>
<protein>
    <submittedName>
        <fullName evidence="2">HD domain-containing protein</fullName>
    </submittedName>
</protein>
<proteinExistence type="predicted"/>
<feature type="domain" description="HD-GYP" evidence="1">
    <location>
        <begin position="42"/>
        <end position="239"/>
    </location>
</feature>
<dbReference type="RefSeq" id="WP_285524243.1">
    <property type="nucleotide sequence ID" value="NZ_JASNGB010000130.1"/>
</dbReference>
<dbReference type="PROSITE" id="PS51832">
    <property type="entry name" value="HD_GYP"/>
    <property type="match status" value="1"/>
</dbReference>
<keyword evidence="3" id="KW-1185">Reference proteome</keyword>
<reference evidence="2 3" key="1">
    <citation type="submission" date="2023-05" db="EMBL/GenBank/DDBJ databases">
        <authorList>
            <person name="Gao F."/>
        </authorList>
    </citation>
    <scope>NUCLEOTIDE SEQUENCE [LARGE SCALE GENOMIC DNA]</scope>
    <source>
        <strain evidence="2 3">MIMF12</strain>
    </source>
</reference>
<dbReference type="Gene3D" id="1.10.3210.10">
    <property type="entry name" value="Hypothetical protein af1432"/>
    <property type="match status" value="1"/>
</dbReference>
<evidence type="ECO:0000313" key="3">
    <source>
        <dbReference type="Proteomes" id="UP001302059"/>
    </source>
</evidence>
<evidence type="ECO:0000259" key="1">
    <source>
        <dbReference type="PROSITE" id="PS51832"/>
    </source>
</evidence>
<accession>A0ABT7JKH0</accession>
<gene>
    <name evidence="2" type="ORF">QOL99_12475</name>
</gene>
<dbReference type="InterPro" id="IPR052020">
    <property type="entry name" value="Cyclic_di-GMP/3'3'-cGAMP_PDE"/>
</dbReference>
<dbReference type="Pfam" id="PF13487">
    <property type="entry name" value="HD_5"/>
    <property type="match status" value="1"/>
</dbReference>
<dbReference type="SUPFAM" id="SSF109604">
    <property type="entry name" value="HD-domain/PDEase-like"/>
    <property type="match status" value="1"/>
</dbReference>
<dbReference type="PANTHER" id="PTHR45228:SF8">
    <property type="entry name" value="TWO-COMPONENT RESPONSE REGULATOR-RELATED"/>
    <property type="match status" value="1"/>
</dbReference>
<organism evidence="2 3">
    <name type="scientific">Deinococcus rhizophilus</name>
    <dbReference type="NCBI Taxonomy" id="3049544"/>
    <lineage>
        <taxon>Bacteria</taxon>
        <taxon>Thermotogati</taxon>
        <taxon>Deinococcota</taxon>
        <taxon>Deinococci</taxon>
        <taxon>Deinococcales</taxon>
        <taxon>Deinococcaceae</taxon>
        <taxon>Deinococcus</taxon>
    </lineage>
</organism>
<dbReference type="InterPro" id="IPR037522">
    <property type="entry name" value="HD_GYP_dom"/>
</dbReference>
<dbReference type="CDD" id="cd00077">
    <property type="entry name" value="HDc"/>
    <property type="match status" value="1"/>
</dbReference>
<evidence type="ECO:0000313" key="2">
    <source>
        <dbReference type="EMBL" id="MDL2344958.1"/>
    </source>
</evidence>
<dbReference type="PANTHER" id="PTHR45228">
    <property type="entry name" value="CYCLIC DI-GMP PHOSPHODIESTERASE TM_0186-RELATED"/>
    <property type="match status" value="1"/>
</dbReference>
<name>A0ABT7JKH0_9DEIO</name>
<sequence length="250" mass="27112">MTARFEVERAQHQAELNRLRMVSAEEARASAEAEVRDRTHSLELAQIEVVTRLAMAAEYRDDTTGDHTQRVGQLSAAIGARLGLPPEEVELLRVAARLHDVGKIGIPDSILLKPGPLTPGEYCQMQRHTVIGARILAGGHSRLLQMAETIAHNHHEHWNGQGYPCGLVGEDIPLVARIVAVADVYDALTHRRAYKAAWPRDAALAELAAQAGRQFDPAVVREALAVLDELPFLNAGSGGEEGPLTVRASA</sequence>
<dbReference type="Proteomes" id="UP001302059">
    <property type="component" value="Unassembled WGS sequence"/>
</dbReference>
<dbReference type="InterPro" id="IPR003607">
    <property type="entry name" value="HD/PDEase_dom"/>
</dbReference>
<dbReference type="EMBL" id="JASNGB010000130">
    <property type="protein sequence ID" value="MDL2344958.1"/>
    <property type="molecule type" value="Genomic_DNA"/>
</dbReference>
<dbReference type="SMART" id="SM00471">
    <property type="entry name" value="HDc"/>
    <property type="match status" value="1"/>
</dbReference>